<sequence length="348" mass="39523">MTSFELVTTGAIKIATLNLFNYLEPPGAYYDFQNIYSQEQWLKKQAWIANYLNLYQPDMIGFQEVFSSKSLQALCLAQGYSYFSVLDEPEVEDEFIYRKPVVAIASRFPIVASKCLQAEPSHVELLGLHPDFDYSRAPLCATVSLPIVGEVDCYVVHFKSKRPQLDTHSALQQNKSLLSGEEASIRYHQEVLGRWGASMRRGSEAALIYSEIIQQRQMTGRPFLLLGDFNDEMNSDVLSALSHQYSRVQQLSSKVLALYALKDSFSLYQTTDHCSEAVQRQPTHYYGANGSVLDYIMCSCEFDAGYDQSIFEVSDYHSHDSHLLRPEYAVDSHSSDHAPVMITLQPRR</sequence>
<dbReference type="InterPro" id="IPR051916">
    <property type="entry name" value="GPI-anchor_lipid_remodeler"/>
</dbReference>
<reference evidence="2" key="2">
    <citation type="submission" date="2020-09" db="EMBL/GenBank/DDBJ databases">
        <authorList>
            <person name="Sun Q."/>
            <person name="Ohkuma M."/>
        </authorList>
    </citation>
    <scope>NUCLEOTIDE SEQUENCE</scope>
    <source>
        <strain evidence="2">JCM 30804</strain>
    </source>
</reference>
<dbReference type="GO" id="GO:0016020">
    <property type="term" value="C:membrane"/>
    <property type="evidence" value="ECO:0007669"/>
    <property type="project" value="GOC"/>
</dbReference>
<dbReference type="InterPro" id="IPR036691">
    <property type="entry name" value="Endo/exonu/phosph_ase_sf"/>
</dbReference>
<dbReference type="Proteomes" id="UP000613743">
    <property type="component" value="Unassembled WGS sequence"/>
</dbReference>
<dbReference type="GO" id="GO:0004519">
    <property type="term" value="F:endonuclease activity"/>
    <property type="evidence" value="ECO:0007669"/>
    <property type="project" value="UniProtKB-KW"/>
</dbReference>
<keyword evidence="3" id="KW-1185">Reference proteome</keyword>
<dbReference type="PANTHER" id="PTHR14859">
    <property type="entry name" value="CALCOFLUOR WHITE HYPERSENSITIVE PROTEIN PRECURSOR"/>
    <property type="match status" value="1"/>
</dbReference>
<accession>A0A917N6G7</accession>
<proteinExistence type="predicted"/>
<comment type="caution">
    <text evidence="2">The sequence shown here is derived from an EMBL/GenBank/DDBJ whole genome shotgun (WGS) entry which is preliminary data.</text>
</comment>
<dbReference type="Pfam" id="PF03372">
    <property type="entry name" value="Exo_endo_phos"/>
    <property type="match status" value="1"/>
</dbReference>
<protein>
    <submittedName>
        <fullName evidence="2">Endonuclease</fullName>
    </submittedName>
</protein>
<dbReference type="InterPro" id="IPR005135">
    <property type="entry name" value="Endo/exonuclease/phosphatase"/>
</dbReference>
<keyword evidence="2" id="KW-0255">Endonuclease</keyword>
<name>A0A917N6G7_9GAMM</name>
<evidence type="ECO:0000313" key="3">
    <source>
        <dbReference type="Proteomes" id="UP000613743"/>
    </source>
</evidence>
<dbReference type="GO" id="GO:0006506">
    <property type="term" value="P:GPI anchor biosynthetic process"/>
    <property type="evidence" value="ECO:0007669"/>
    <property type="project" value="TreeGrafter"/>
</dbReference>
<keyword evidence="2" id="KW-0378">Hydrolase</keyword>
<keyword evidence="2" id="KW-0540">Nuclease</keyword>
<gene>
    <name evidence="2" type="ORF">GCM10009332_05450</name>
</gene>
<evidence type="ECO:0000259" key="1">
    <source>
        <dbReference type="Pfam" id="PF03372"/>
    </source>
</evidence>
<dbReference type="Gene3D" id="3.60.10.10">
    <property type="entry name" value="Endonuclease/exonuclease/phosphatase"/>
    <property type="match status" value="1"/>
</dbReference>
<reference evidence="2" key="1">
    <citation type="journal article" date="2014" name="Int. J. Syst. Evol. Microbiol.">
        <title>Complete genome sequence of Corynebacterium casei LMG S-19264T (=DSM 44701T), isolated from a smear-ripened cheese.</title>
        <authorList>
            <consortium name="US DOE Joint Genome Institute (JGI-PGF)"/>
            <person name="Walter F."/>
            <person name="Albersmeier A."/>
            <person name="Kalinowski J."/>
            <person name="Ruckert C."/>
        </authorList>
    </citation>
    <scope>NUCLEOTIDE SEQUENCE</scope>
    <source>
        <strain evidence="2">JCM 30804</strain>
    </source>
</reference>
<dbReference type="EMBL" id="BMPZ01000001">
    <property type="protein sequence ID" value="GGI71053.1"/>
    <property type="molecule type" value="Genomic_DNA"/>
</dbReference>
<feature type="domain" description="Endonuclease/exonuclease/phosphatase" evidence="1">
    <location>
        <begin position="34"/>
        <end position="337"/>
    </location>
</feature>
<evidence type="ECO:0000313" key="2">
    <source>
        <dbReference type="EMBL" id="GGI71053.1"/>
    </source>
</evidence>
<organism evidence="2 3">
    <name type="scientific">Shewanella gelidii</name>
    <dbReference type="NCBI Taxonomy" id="1642821"/>
    <lineage>
        <taxon>Bacteria</taxon>
        <taxon>Pseudomonadati</taxon>
        <taxon>Pseudomonadota</taxon>
        <taxon>Gammaproteobacteria</taxon>
        <taxon>Alteromonadales</taxon>
        <taxon>Shewanellaceae</taxon>
        <taxon>Shewanella</taxon>
    </lineage>
</organism>
<dbReference type="AlphaFoldDB" id="A0A917N6G7"/>
<dbReference type="PANTHER" id="PTHR14859:SF15">
    <property type="entry name" value="ENDONUCLEASE_EXONUCLEASE_PHOSPHATASE DOMAIN-CONTAINING PROTEIN"/>
    <property type="match status" value="1"/>
</dbReference>
<dbReference type="SUPFAM" id="SSF56219">
    <property type="entry name" value="DNase I-like"/>
    <property type="match status" value="1"/>
</dbReference>
<dbReference type="RefSeq" id="WP_188917558.1">
    <property type="nucleotide sequence ID" value="NZ_BMPZ01000001.1"/>
</dbReference>